<sequence length="119" mass="13594">MYEKEFLVMDTMTAKVMGSGDLPVLATPSLIAAVEETCRDFMKQRLSQEQTSVGVSISCQHLHPTGIGQSFVVKIIEKKFEKRKSEYIFEVADKRTKIAEGTHIRVIVNRQRFMKNLEN</sequence>
<dbReference type="RefSeq" id="WP_125983636.1">
    <property type="nucleotide sequence ID" value="NZ_NGJS01000005.1"/>
</dbReference>
<evidence type="ECO:0000259" key="3">
    <source>
        <dbReference type="Pfam" id="PF22636"/>
    </source>
</evidence>
<feature type="binding site" evidence="2">
    <location>
        <position position="54"/>
    </location>
    <ligand>
        <name>CoA</name>
        <dbReference type="ChEBI" id="CHEBI:57287"/>
    </ligand>
</feature>
<dbReference type="InterPro" id="IPR054485">
    <property type="entry name" value="FlK-like_dom"/>
</dbReference>
<feature type="active site" evidence="1">
    <location>
        <position position="61"/>
    </location>
</feature>
<dbReference type="EMBL" id="NGJS01000005">
    <property type="protein sequence ID" value="RST99317.1"/>
    <property type="molecule type" value="Genomic_DNA"/>
</dbReference>
<evidence type="ECO:0000313" key="4">
    <source>
        <dbReference type="EMBL" id="RST99317.1"/>
    </source>
</evidence>
<dbReference type="Proteomes" id="UP000287857">
    <property type="component" value="Unassembled WGS sequence"/>
</dbReference>
<proteinExistence type="predicted"/>
<feature type="binding site" evidence="2">
    <location>
        <position position="105"/>
    </location>
    <ligand>
        <name>substrate</name>
    </ligand>
</feature>
<dbReference type="PANTHER" id="PTHR36934">
    <property type="entry name" value="BLR0278 PROTEIN"/>
    <property type="match status" value="1"/>
</dbReference>
<dbReference type="AlphaFoldDB" id="A0A429ZZ76"/>
<feature type="active site" evidence="1">
    <location>
        <position position="35"/>
    </location>
</feature>
<accession>A0A429ZZ76</accession>
<comment type="caution">
    <text evidence="4">The sequence shown here is derived from an EMBL/GenBank/DDBJ whole genome shotgun (WGS) entry which is preliminary data.</text>
</comment>
<feature type="binding site" evidence="2">
    <location>
        <position position="54"/>
    </location>
    <ligand>
        <name>substrate</name>
    </ligand>
</feature>
<reference evidence="4 5" key="1">
    <citation type="submission" date="2017-05" db="EMBL/GenBank/DDBJ databases">
        <title>Vagococcus spp. assemblies.</title>
        <authorList>
            <person name="Gulvik C.A."/>
        </authorList>
    </citation>
    <scope>NUCLEOTIDE SEQUENCE [LARGE SCALE GENOMIC DNA]</scope>
    <source>
        <strain evidence="4 5">SS1995</strain>
    </source>
</reference>
<feature type="domain" description="Fluoroacetyl-CoA-specific thioesterase-like" evidence="3">
    <location>
        <begin position="8"/>
        <end position="110"/>
    </location>
</feature>
<gene>
    <name evidence="4" type="ORF">CBF37_04940</name>
</gene>
<organism evidence="4 5">
    <name type="scientific">Vagococcus vulneris</name>
    <dbReference type="NCBI Taxonomy" id="1977869"/>
    <lineage>
        <taxon>Bacteria</taxon>
        <taxon>Bacillati</taxon>
        <taxon>Bacillota</taxon>
        <taxon>Bacilli</taxon>
        <taxon>Lactobacillales</taxon>
        <taxon>Enterococcaceae</taxon>
        <taxon>Vagococcus</taxon>
    </lineage>
</organism>
<dbReference type="OrthoDB" id="6902891at2"/>
<evidence type="ECO:0000313" key="5">
    <source>
        <dbReference type="Proteomes" id="UP000287857"/>
    </source>
</evidence>
<protein>
    <recommendedName>
        <fullName evidence="3">Fluoroacetyl-CoA-specific thioesterase-like domain-containing protein</fullName>
    </recommendedName>
</protein>
<keyword evidence="5" id="KW-1185">Reference proteome</keyword>
<dbReference type="Pfam" id="PF22636">
    <property type="entry name" value="FlK"/>
    <property type="match status" value="1"/>
</dbReference>
<feature type="active site" evidence="1">
    <location>
        <position position="27"/>
    </location>
</feature>
<dbReference type="InterPro" id="IPR029069">
    <property type="entry name" value="HotDog_dom_sf"/>
</dbReference>
<dbReference type="SUPFAM" id="SSF54637">
    <property type="entry name" value="Thioesterase/thiol ester dehydrase-isomerase"/>
    <property type="match status" value="1"/>
</dbReference>
<dbReference type="Gene3D" id="3.10.129.10">
    <property type="entry name" value="Hotdog Thioesterase"/>
    <property type="match status" value="1"/>
</dbReference>
<evidence type="ECO:0000256" key="1">
    <source>
        <dbReference type="PIRSR" id="PIRSR014972-1"/>
    </source>
</evidence>
<name>A0A429ZZ76_9ENTE</name>
<evidence type="ECO:0000256" key="2">
    <source>
        <dbReference type="PIRSR" id="PIRSR014972-2"/>
    </source>
</evidence>
<dbReference type="PANTHER" id="PTHR36934:SF1">
    <property type="entry name" value="THIOESTERASE DOMAIN-CONTAINING PROTEIN"/>
    <property type="match status" value="1"/>
</dbReference>
<dbReference type="PIRSF" id="PIRSF014972">
    <property type="entry name" value="FlK"/>
    <property type="match status" value="1"/>
</dbReference>
<dbReference type="InterPro" id="IPR025540">
    <property type="entry name" value="FlK"/>
</dbReference>